<evidence type="ECO:0000259" key="11">
    <source>
        <dbReference type="SMART" id="SM00642"/>
    </source>
</evidence>
<proteinExistence type="inferred from homology"/>
<dbReference type="PANTHER" id="PTHR10357">
    <property type="entry name" value="ALPHA-AMYLASE FAMILY MEMBER"/>
    <property type="match status" value="1"/>
</dbReference>
<evidence type="ECO:0000256" key="6">
    <source>
        <dbReference type="ARBA" id="ARBA00022729"/>
    </source>
</evidence>
<evidence type="ECO:0000256" key="2">
    <source>
        <dbReference type="ARBA" id="ARBA00001913"/>
    </source>
</evidence>
<dbReference type="InterPro" id="IPR017853">
    <property type="entry name" value="GH"/>
</dbReference>
<evidence type="ECO:0000313" key="12">
    <source>
        <dbReference type="EMBL" id="GHO57990.1"/>
    </source>
</evidence>
<evidence type="ECO:0000256" key="8">
    <source>
        <dbReference type="ARBA" id="ARBA00022837"/>
    </source>
</evidence>
<keyword evidence="13" id="KW-1185">Reference proteome</keyword>
<reference evidence="12 13" key="1">
    <citation type="journal article" date="2021" name="Int. J. Syst. Evol. Microbiol.">
        <title>Reticulibacter mediterranei gen. nov., sp. nov., within the new family Reticulibacteraceae fam. nov., and Ktedonospora formicarum gen. nov., sp. nov., Ktedonobacter robiniae sp. nov., Dictyobacter formicarum sp. nov. and Dictyobacter arantiisoli sp. nov., belonging to the class Ktedonobacteria.</title>
        <authorList>
            <person name="Yabe S."/>
            <person name="Zheng Y."/>
            <person name="Wang C.M."/>
            <person name="Sakai Y."/>
            <person name="Abe K."/>
            <person name="Yokota A."/>
            <person name="Donadio S."/>
            <person name="Cavaletti L."/>
            <person name="Monciardini P."/>
        </authorList>
    </citation>
    <scope>NUCLEOTIDE SEQUENCE [LARGE SCALE GENOMIC DNA]</scope>
    <source>
        <strain evidence="12 13">SOSP1-30</strain>
    </source>
</reference>
<comment type="cofactor">
    <cofactor evidence="2">
        <name>Ca(2+)</name>
        <dbReference type="ChEBI" id="CHEBI:29108"/>
    </cofactor>
</comment>
<comment type="similarity">
    <text evidence="3">Belongs to the glycosyl hydrolase 13 family.</text>
</comment>
<dbReference type="InterPro" id="IPR013777">
    <property type="entry name" value="A-amylase-like"/>
</dbReference>
<dbReference type="Proteomes" id="UP000654345">
    <property type="component" value="Unassembled WGS sequence"/>
</dbReference>
<dbReference type="InterPro" id="IPR013780">
    <property type="entry name" value="Glyco_hydro_b"/>
</dbReference>
<evidence type="ECO:0000256" key="9">
    <source>
        <dbReference type="ARBA" id="ARBA00023277"/>
    </source>
</evidence>
<evidence type="ECO:0000256" key="5">
    <source>
        <dbReference type="ARBA" id="ARBA00022723"/>
    </source>
</evidence>
<dbReference type="EMBL" id="BNJG01000002">
    <property type="protein sequence ID" value="GHO57990.1"/>
    <property type="molecule type" value="Genomic_DNA"/>
</dbReference>
<dbReference type="Pfam" id="PF00128">
    <property type="entry name" value="Alpha-amylase"/>
    <property type="match status" value="1"/>
</dbReference>
<dbReference type="EC" id="3.2.1.1" evidence="4"/>
<sequence length="501" mass="56512">MRTGCSLSITRHGGLWRRALLLATLLLVFTLVGTVLLVISPSRRVYAHSANEWTSRSIYFIMTDRFSDGNTGNDNYGGFNTNRSDATAWHGGDFQGIINHLDYIKNMGFTAIWITPVVMQHDAHAYHGYWGYDFYSIDGHLGSMSDLQSLVTQAHNRNIWVMLDVVANHTGSYNYTAPTFPNYSNYHHNGNIQDYNNQWDLENEDVAGLNDLNQDDSTTHSTLLNNVSWLVSTTGVDGLRVDTVKHVPKSFWSSYAQSAGTFTIGEVYSGDPGYVGDYTHYLDAVLDYPMYYTIHDVFAQNKSMYEIRDRYNSDGSYRDARTNGVFIDNHDQDRFLCDASGNPAQTWDKYPQLEMALAFTFASRGIPIMYYGTEQGFSGCADPANREDMFNSFNTSGTLYNYVAKLNYARNLNAALQNGAQYEKWVDDSFYAFERENGGSNVLVALNNCWCTRTVTIPNLDNFASSQTLHDELTGTAYHLQGNSITLTLPSHQAVELTNRY</sequence>
<organism evidence="12 13">
    <name type="scientific">Ktedonobacter robiniae</name>
    <dbReference type="NCBI Taxonomy" id="2778365"/>
    <lineage>
        <taxon>Bacteria</taxon>
        <taxon>Bacillati</taxon>
        <taxon>Chloroflexota</taxon>
        <taxon>Ktedonobacteria</taxon>
        <taxon>Ktedonobacterales</taxon>
        <taxon>Ktedonobacteraceae</taxon>
        <taxon>Ktedonobacter</taxon>
    </lineage>
</organism>
<keyword evidence="7" id="KW-0378">Hydrolase</keyword>
<protein>
    <recommendedName>
        <fullName evidence="4">alpha-amylase</fullName>
        <ecNumber evidence="4">3.2.1.1</ecNumber>
    </recommendedName>
</protein>
<gene>
    <name evidence="12" type="ORF">KSB_64650</name>
</gene>
<evidence type="ECO:0000256" key="10">
    <source>
        <dbReference type="ARBA" id="ARBA00023295"/>
    </source>
</evidence>
<dbReference type="SUPFAM" id="SSF51445">
    <property type="entry name" value="(Trans)glycosidases"/>
    <property type="match status" value="1"/>
</dbReference>
<evidence type="ECO:0000313" key="13">
    <source>
        <dbReference type="Proteomes" id="UP000654345"/>
    </source>
</evidence>
<dbReference type="PIRSF" id="PIRSF001024">
    <property type="entry name" value="Alph-amyl_fung"/>
    <property type="match status" value="1"/>
</dbReference>
<evidence type="ECO:0000256" key="7">
    <source>
        <dbReference type="ARBA" id="ARBA00022801"/>
    </source>
</evidence>
<comment type="catalytic activity">
    <reaction evidence="1">
        <text>Endohydrolysis of (1-&gt;4)-alpha-D-glucosidic linkages in polysaccharides containing three or more (1-&gt;4)-alpha-linked D-glucose units.</text>
        <dbReference type="EC" id="3.2.1.1"/>
    </reaction>
</comment>
<keyword evidence="8" id="KW-0106">Calcium</keyword>
<evidence type="ECO:0000256" key="4">
    <source>
        <dbReference type="ARBA" id="ARBA00012595"/>
    </source>
</evidence>
<evidence type="ECO:0000256" key="3">
    <source>
        <dbReference type="ARBA" id="ARBA00008061"/>
    </source>
</evidence>
<accession>A0ABQ3UZ59</accession>
<keyword evidence="6" id="KW-0732">Signal</keyword>
<name>A0ABQ3UZ59_9CHLR</name>
<dbReference type="SMART" id="SM00642">
    <property type="entry name" value="Aamy"/>
    <property type="match status" value="1"/>
</dbReference>
<dbReference type="PANTHER" id="PTHR10357:SF215">
    <property type="entry name" value="ALPHA-AMYLASE 1"/>
    <property type="match status" value="1"/>
</dbReference>
<keyword evidence="5" id="KW-0479">Metal-binding</keyword>
<dbReference type="SUPFAM" id="SSF51011">
    <property type="entry name" value="Glycosyl hydrolase domain"/>
    <property type="match status" value="1"/>
</dbReference>
<comment type="caution">
    <text evidence="12">The sequence shown here is derived from an EMBL/GenBank/DDBJ whole genome shotgun (WGS) entry which is preliminary data.</text>
</comment>
<feature type="domain" description="Glycosyl hydrolase family 13 catalytic" evidence="11">
    <location>
        <begin position="60"/>
        <end position="410"/>
    </location>
</feature>
<keyword evidence="9" id="KW-0119">Carbohydrate metabolism</keyword>
<evidence type="ECO:0000256" key="1">
    <source>
        <dbReference type="ARBA" id="ARBA00000548"/>
    </source>
</evidence>
<dbReference type="RefSeq" id="WP_201374271.1">
    <property type="nucleotide sequence ID" value="NZ_BNJG01000002.1"/>
</dbReference>
<dbReference type="Gene3D" id="2.60.40.1180">
    <property type="entry name" value="Golgi alpha-mannosidase II"/>
    <property type="match status" value="1"/>
</dbReference>
<dbReference type="InterPro" id="IPR006047">
    <property type="entry name" value="GH13_cat_dom"/>
</dbReference>
<keyword evidence="10" id="KW-0326">Glycosidase</keyword>
<dbReference type="Gene3D" id="3.20.20.80">
    <property type="entry name" value="Glycosidases"/>
    <property type="match status" value="1"/>
</dbReference>